<dbReference type="Gene3D" id="3.90.550.10">
    <property type="entry name" value="Spore Coat Polysaccharide Biosynthesis Protein SpsA, Chain A"/>
    <property type="match status" value="1"/>
</dbReference>
<accession>A0AA49Q4Y0</accession>
<dbReference type="GO" id="GO:0016757">
    <property type="term" value="F:glycosyltransferase activity"/>
    <property type="evidence" value="ECO:0007669"/>
    <property type="project" value="UniProtKB-KW"/>
</dbReference>
<dbReference type="InterPro" id="IPR001173">
    <property type="entry name" value="Glyco_trans_2-like"/>
</dbReference>
<sequence length="439" mass="48265">MSQPSDSSPRFTVIIPTKDRADYLAQTLRTCAMQEYDNLHVVVADDGSTDHTRDVVEDAARRDPRIRYASQGRNVGMLENFEFALRQAEPGYVLALGGDDGLLPRAIEGMHERLRASGQGLLAWSVPIFFYAGSRAPTGLLVLQLEGTRLAHQDREIDATEFLARQARELHYAADNESPMIYVKGVASTTLIDRVRARTPGGRFWSCSTPDGYSGIVLAGEVERYAFSGTPFTLHGVSPSSQGLNYQTAGEKAKQQSEAFFRSAAGRPMHPWLASQPYSPLLALMTADFLKTAQDLPGWPGRVPPIDIWKVLTQSVAEMQDGQFAVERMGRELGILLAIAEHHGLGARFRAHVAKQRKNRRKPLEGNALSPRRLYLDAALLGARTVYDAAHATHTLHAMSAGIGLGTLGGALMNSLRYRTLSFRPGDAFPPVAEWRVEN</sequence>
<evidence type="ECO:0000256" key="1">
    <source>
        <dbReference type="ARBA" id="ARBA00006739"/>
    </source>
</evidence>
<reference evidence="6" key="1">
    <citation type="submission" date="2023-07" db="EMBL/GenBank/DDBJ databases">
        <authorList>
            <person name="Haufschild T."/>
            <person name="Kallscheuer N."/>
            <person name="Hammer J."/>
            <person name="Kohn T."/>
            <person name="Kabuu M."/>
            <person name="Jogler M."/>
            <person name="Wohfarth N."/>
            <person name="Heuer A."/>
            <person name="Rohde M."/>
            <person name="van Teeseling M.C.F."/>
            <person name="Jogler C."/>
        </authorList>
    </citation>
    <scope>NUCLEOTIDE SEQUENCE</scope>
    <source>
        <strain evidence="5">Strain 138</strain>
        <strain evidence="6">Strain 318</strain>
    </source>
</reference>
<keyword evidence="7" id="KW-1185">Reference proteome</keyword>
<keyword evidence="2" id="KW-0328">Glycosyltransferase</keyword>
<evidence type="ECO:0000256" key="2">
    <source>
        <dbReference type="ARBA" id="ARBA00022676"/>
    </source>
</evidence>
<evidence type="ECO:0000259" key="4">
    <source>
        <dbReference type="Pfam" id="PF00535"/>
    </source>
</evidence>
<dbReference type="Pfam" id="PF00535">
    <property type="entry name" value="Glycos_transf_2"/>
    <property type="match status" value="1"/>
</dbReference>
<evidence type="ECO:0000313" key="5">
    <source>
        <dbReference type="EMBL" id="WKW12478.1"/>
    </source>
</evidence>
<dbReference type="PANTHER" id="PTHR43685">
    <property type="entry name" value="GLYCOSYLTRANSFERASE"/>
    <property type="match status" value="1"/>
</dbReference>
<dbReference type="CDD" id="cd00761">
    <property type="entry name" value="Glyco_tranf_GTA_type"/>
    <property type="match status" value="1"/>
</dbReference>
<protein>
    <submittedName>
        <fullName evidence="6">Glycosyltransferase family 2 protein</fullName>
    </submittedName>
</protein>
<dbReference type="RefSeq" id="WP_367885356.1">
    <property type="nucleotide sequence ID" value="NZ_CP130612.1"/>
</dbReference>
<dbReference type="Proteomes" id="UP001229955">
    <property type="component" value="Chromosome"/>
</dbReference>
<dbReference type="InterPro" id="IPR029044">
    <property type="entry name" value="Nucleotide-diphossugar_trans"/>
</dbReference>
<comment type="similarity">
    <text evidence="1">Belongs to the glycosyltransferase 2 family.</text>
</comment>
<organism evidence="6 7">
    <name type="scientific">Pseudogemmatithrix spongiicola</name>
    <dbReference type="NCBI Taxonomy" id="3062599"/>
    <lineage>
        <taxon>Bacteria</taxon>
        <taxon>Pseudomonadati</taxon>
        <taxon>Gemmatimonadota</taxon>
        <taxon>Gemmatimonadia</taxon>
        <taxon>Gemmatimonadales</taxon>
        <taxon>Gemmatimonadaceae</taxon>
        <taxon>Pseudogemmatithrix</taxon>
    </lineage>
</organism>
<dbReference type="EMBL" id="CP130612">
    <property type="protein sequence ID" value="WKW12478.1"/>
    <property type="molecule type" value="Genomic_DNA"/>
</dbReference>
<evidence type="ECO:0000313" key="6">
    <source>
        <dbReference type="EMBL" id="WKW15385.1"/>
    </source>
</evidence>
<evidence type="ECO:0000313" key="7">
    <source>
        <dbReference type="Proteomes" id="UP001229955"/>
    </source>
</evidence>
<dbReference type="PANTHER" id="PTHR43685:SF5">
    <property type="entry name" value="GLYCOSYLTRANSFERASE EPSE-RELATED"/>
    <property type="match status" value="1"/>
</dbReference>
<dbReference type="AlphaFoldDB" id="A0AA49K014"/>
<feature type="domain" description="Glycosyltransferase 2-like" evidence="4">
    <location>
        <begin position="12"/>
        <end position="132"/>
    </location>
</feature>
<dbReference type="EMBL" id="CP130613">
    <property type="protein sequence ID" value="WKW15385.1"/>
    <property type="molecule type" value="Genomic_DNA"/>
</dbReference>
<accession>A0AA49K014</accession>
<keyword evidence="3" id="KW-0808">Transferase</keyword>
<name>A0AA49K014_9BACT</name>
<dbReference type="KEGG" id="pspc:Strain318_001770"/>
<gene>
    <name evidence="5" type="ORF">Strain138_001771</name>
    <name evidence="6" type="ORF">Strain318_001770</name>
</gene>
<proteinExistence type="inferred from homology"/>
<dbReference type="InterPro" id="IPR050834">
    <property type="entry name" value="Glycosyltransf_2"/>
</dbReference>
<dbReference type="SUPFAM" id="SSF53448">
    <property type="entry name" value="Nucleotide-diphospho-sugar transferases"/>
    <property type="match status" value="1"/>
</dbReference>
<evidence type="ECO:0000256" key="3">
    <source>
        <dbReference type="ARBA" id="ARBA00022679"/>
    </source>
</evidence>